<dbReference type="PANTHER" id="PTHR47691:SF3">
    <property type="entry name" value="HTH-TYPE TRANSCRIPTIONAL REGULATOR RV0890C-RELATED"/>
    <property type="match status" value="1"/>
</dbReference>
<dbReference type="InterPro" id="IPR027417">
    <property type="entry name" value="P-loop_NTPase"/>
</dbReference>
<evidence type="ECO:0000259" key="1">
    <source>
        <dbReference type="PROSITE" id="PS50043"/>
    </source>
</evidence>
<dbReference type="Proteomes" id="UP000612893">
    <property type="component" value="Unassembled WGS sequence"/>
</dbReference>
<dbReference type="PRINTS" id="PR00364">
    <property type="entry name" value="DISEASERSIST"/>
</dbReference>
<feature type="domain" description="HTH luxR-type" evidence="1">
    <location>
        <begin position="687"/>
        <end position="752"/>
    </location>
</feature>
<organism evidence="2 3">
    <name type="scientific">Candidatus Nephthysia bennettiae</name>
    <dbReference type="NCBI Taxonomy" id="3127016"/>
    <lineage>
        <taxon>Bacteria</taxon>
        <taxon>Bacillati</taxon>
        <taxon>Candidatus Dormiibacterota</taxon>
        <taxon>Candidatus Dormibacteria</taxon>
        <taxon>Candidatus Dormibacterales</taxon>
        <taxon>Candidatus Dormibacteraceae</taxon>
        <taxon>Candidatus Nephthysia</taxon>
    </lineage>
</organism>
<evidence type="ECO:0000313" key="2">
    <source>
        <dbReference type="EMBL" id="MBJ7599928.1"/>
    </source>
</evidence>
<dbReference type="CDD" id="cd06170">
    <property type="entry name" value="LuxR_C_like"/>
    <property type="match status" value="1"/>
</dbReference>
<sequence>MPAGDRGHGALPVETSSFIGRAGELARVKECLTRSRLVTLTGIGGVGKTRIALRLAAEHGGRFAGGVRLVQLAQIADAALVPNVLAGALGLPGRSASWTTDAISRHLGRSEMLIILDGCERVVEAVAATVDTILFRCPAVVMLVTSRRSLRLAYELRLPTAPLPIPPEDPSTWLQAALESSAVQLLLERGRAAAPDFQLDAANATAVCALCRRLDGIPLAIELAASRLAAMGIEDILSLLDARSLRAIDPRVPGGGEALEATIRWSYDHLTETERSLWRQLCVFAGSFDLRAVRQVCRQDEAAVDLIEVVEGLVDKSMIRRLPGVLRARFSILDTLRSFGLSELRLRGEELEMRRRLLVWVSSFTEGLPPEQALSTWVGGIEDEMANIRAALDFAAEYPAEASRGLRVGTNIWMYWRVHGPIEEGRRRIGRLLERADGPIALRAKAQWIAGALAVIQNELEAGTRILGESRDIGTAIGDRGVFAWSTYYLALAAYFKSELDAASELLQEARRVHIELGERFGAAMAMTLLGQVELARGRYAEATGNLEQALAAVRVLGNRWVEAYVLWLLGLVTSKQKDQPAAEHLIEEALAIHEDLHDVTGVALCVEALAWIAVLGGDAARCARLLGAARRTWRSLSTQIEGPLRTEHDTAAMVARVRLGHARYARLEQEGFEHGLRGHQQGASAADGRTHPLTDRELEIARLVADGLSNREIAQSLSVSKRTIDSHLDHIFTKVGVRGRVELTNWVRDRRRSV</sequence>
<dbReference type="SUPFAM" id="SSF46894">
    <property type="entry name" value="C-terminal effector domain of the bipartite response regulators"/>
    <property type="match status" value="1"/>
</dbReference>
<keyword evidence="3" id="KW-1185">Reference proteome</keyword>
<dbReference type="Pfam" id="PF00196">
    <property type="entry name" value="GerE"/>
    <property type="match status" value="1"/>
</dbReference>
<dbReference type="Gene3D" id="3.40.50.300">
    <property type="entry name" value="P-loop containing nucleotide triphosphate hydrolases"/>
    <property type="match status" value="1"/>
</dbReference>
<dbReference type="EMBL" id="JAEKNR010000177">
    <property type="protein sequence ID" value="MBJ7599928.1"/>
    <property type="molecule type" value="Genomic_DNA"/>
</dbReference>
<dbReference type="InterPro" id="IPR036388">
    <property type="entry name" value="WH-like_DNA-bd_sf"/>
</dbReference>
<name>A0A934NAE1_9BACT</name>
<proteinExistence type="predicted"/>
<dbReference type="GO" id="GO:0003677">
    <property type="term" value="F:DNA binding"/>
    <property type="evidence" value="ECO:0007669"/>
    <property type="project" value="InterPro"/>
</dbReference>
<dbReference type="Gene3D" id="1.25.40.10">
    <property type="entry name" value="Tetratricopeptide repeat domain"/>
    <property type="match status" value="1"/>
</dbReference>
<gene>
    <name evidence="2" type="ORF">JF922_17855</name>
</gene>
<dbReference type="AlphaFoldDB" id="A0A934NAE1"/>
<dbReference type="PRINTS" id="PR00038">
    <property type="entry name" value="HTHLUXR"/>
</dbReference>
<dbReference type="InterPro" id="IPR011990">
    <property type="entry name" value="TPR-like_helical_dom_sf"/>
</dbReference>
<dbReference type="PROSITE" id="PS50043">
    <property type="entry name" value="HTH_LUXR_2"/>
    <property type="match status" value="1"/>
</dbReference>
<accession>A0A934NAE1</accession>
<dbReference type="GO" id="GO:0006355">
    <property type="term" value="P:regulation of DNA-templated transcription"/>
    <property type="evidence" value="ECO:0007669"/>
    <property type="project" value="InterPro"/>
</dbReference>
<dbReference type="PANTHER" id="PTHR47691">
    <property type="entry name" value="REGULATOR-RELATED"/>
    <property type="match status" value="1"/>
</dbReference>
<dbReference type="Pfam" id="PF13424">
    <property type="entry name" value="TPR_12"/>
    <property type="match status" value="1"/>
</dbReference>
<dbReference type="SMART" id="SM00421">
    <property type="entry name" value="HTH_LUXR"/>
    <property type="match status" value="1"/>
</dbReference>
<dbReference type="SUPFAM" id="SSF52540">
    <property type="entry name" value="P-loop containing nucleoside triphosphate hydrolases"/>
    <property type="match status" value="1"/>
</dbReference>
<dbReference type="PROSITE" id="PS00622">
    <property type="entry name" value="HTH_LUXR_1"/>
    <property type="match status" value="1"/>
</dbReference>
<dbReference type="Gene3D" id="1.10.10.10">
    <property type="entry name" value="Winged helix-like DNA-binding domain superfamily/Winged helix DNA-binding domain"/>
    <property type="match status" value="1"/>
</dbReference>
<dbReference type="RefSeq" id="WP_338203584.1">
    <property type="nucleotide sequence ID" value="NZ_JAEKNR010000177.1"/>
</dbReference>
<reference evidence="2" key="1">
    <citation type="submission" date="2020-10" db="EMBL/GenBank/DDBJ databases">
        <title>Ca. Dormibacterota MAGs.</title>
        <authorList>
            <person name="Montgomery K."/>
        </authorList>
    </citation>
    <scope>NUCLEOTIDE SEQUENCE [LARGE SCALE GENOMIC DNA]</scope>
    <source>
        <strain evidence="2">SC8812_S17_10</strain>
    </source>
</reference>
<dbReference type="InterPro" id="IPR016032">
    <property type="entry name" value="Sig_transdc_resp-reg_C-effctor"/>
</dbReference>
<dbReference type="InterPro" id="IPR000792">
    <property type="entry name" value="Tscrpt_reg_LuxR_C"/>
</dbReference>
<protein>
    <submittedName>
        <fullName evidence="2">Tetratricopeptide repeat protein</fullName>
    </submittedName>
</protein>
<comment type="caution">
    <text evidence="2">The sequence shown here is derived from an EMBL/GenBank/DDBJ whole genome shotgun (WGS) entry which is preliminary data.</text>
</comment>
<dbReference type="SUPFAM" id="SSF48452">
    <property type="entry name" value="TPR-like"/>
    <property type="match status" value="1"/>
</dbReference>
<evidence type="ECO:0000313" key="3">
    <source>
        <dbReference type="Proteomes" id="UP000612893"/>
    </source>
</evidence>